<name>A0A8J4DMZ2_9ACTN</name>
<keyword evidence="2" id="KW-0472">Membrane</keyword>
<evidence type="ECO:0000313" key="4">
    <source>
        <dbReference type="Proteomes" id="UP000619260"/>
    </source>
</evidence>
<reference evidence="3" key="1">
    <citation type="submission" date="2021-01" db="EMBL/GenBank/DDBJ databases">
        <title>Whole genome shotgun sequence of Virgisporangium aliadipatigenens NBRC 105644.</title>
        <authorList>
            <person name="Komaki H."/>
            <person name="Tamura T."/>
        </authorList>
    </citation>
    <scope>NUCLEOTIDE SEQUENCE</scope>
    <source>
        <strain evidence="3">NBRC 105644</strain>
    </source>
</reference>
<protein>
    <submittedName>
        <fullName evidence="3">Transporter</fullName>
    </submittedName>
</protein>
<comment type="caution">
    <text evidence="3">The sequence shown here is derived from an EMBL/GenBank/DDBJ whole genome shotgun (WGS) entry which is preliminary data.</text>
</comment>
<feature type="region of interest" description="Disordered" evidence="1">
    <location>
        <begin position="270"/>
        <end position="289"/>
    </location>
</feature>
<feature type="transmembrane region" description="Helical" evidence="2">
    <location>
        <begin position="313"/>
        <end position="334"/>
    </location>
</feature>
<dbReference type="RefSeq" id="WP_203897860.1">
    <property type="nucleotide sequence ID" value="NZ_BOPF01000003.1"/>
</dbReference>
<feature type="transmembrane region" description="Helical" evidence="2">
    <location>
        <begin position="12"/>
        <end position="31"/>
    </location>
</feature>
<feature type="compositionally biased region" description="Pro residues" evidence="1">
    <location>
        <begin position="270"/>
        <end position="281"/>
    </location>
</feature>
<proteinExistence type="predicted"/>
<accession>A0A8J4DMZ2</accession>
<dbReference type="Proteomes" id="UP000619260">
    <property type="component" value="Unassembled WGS sequence"/>
</dbReference>
<dbReference type="EMBL" id="BOPF01000003">
    <property type="protein sequence ID" value="GIJ44305.1"/>
    <property type="molecule type" value="Genomic_DNA"/>
</dbReference>
<feature type="transmembrane region" description="Helical" evidence="2">
    <location>
        <begin position="78"/>
        <end position="102"/>
    </location>
</feature>
<sequence length="339" mass="36516">MIWLTWRQHRKQALFGLAGLAVLAAVLIPTGNRMRDVFASSGARGCLDALGGAQLVAFRAAQECNSTVERFADGYETWAYGGVLLMFLPLLAGMFWGAPVVAREVEQGTHRLVWTQDVSRTRWFLVKVGLVGGGVLLLATGYALLTNWWLWPLTRTLVVPMDYLIFDQLGVVPVAYTLFAVALGAFAGVVTRKVLPAMGATFVAFLAVRGVVEFLVRPNVMAPKEYRVATTTSEPMLPNPAKRDWVIDTAVHNADGSVKEPNGTAFCLRPPPGADASPPPGAAQGGRGGGCTAEGGYNLWTYQPSGRFTTFQLIEAGIFLVLAVALVAGTVHLVRRRLS</sequence>
<gene>
    <name evidence="3" type="ORF">Val02_11910</name>
</gene>
<keyword evidence="2" id="KW-0812">Transmembrane</keyword>
<feature type="transmembrane region" description="Helical" evidence="2">
    <location>
        <begin position="194"/>
        <end position="212"/>
    </location>
</feature>
<evidence type="ECO:0000256" key="2">
    <source>
        <dbReference type="SAM" id="Phobius"/>
    </source>
</evidence>
<keyword evidence="4" id="KW-1185">Reference proteome</keyword>
<dbReference type="AlphaFoldDB" id="A0A8J4DMZ2"/>
<feature type="transmembrane region" description="Helical" evidence="2">
    <location>
        <begin position="123"/>
        <end position="145"/>
    </location>
</feature>
<organism evidence="3 4">
    <name type="scientific">Virgisporangium aliadipatigenens</name>
    <dbReference type="NCBI Taxonomy" id="741659"/>
    <lineage>
        <taxon>Bacteria</taxon>
        <taxon>Bacillati</taxon>
        <taxon>Actinomycetota</taxon>
        <taxon>Actinomycetes</taxon>
        <taxon>Micromonosporales</taxon>
        <taxon>Micromonosporaceae</taxon>
        <taxon>Virgisporangium</taxon>
    </lineage>
</organism>
<evidence type="ECO:0000256" key="1">
    <source>
        <dbReference type="SAM" id="MobiDB-lite"/>
    </source>
</evidence>
<feature type="transmembrane region" description="Helical" evidence="2">
    <location>
        <begin position="165"/>
        <end position="187"/>
    </location>
</feature>
<keyword evidence="2" id="KW-1133">Transmembrane helix</keyword>
<evidence type="ECO:0000313" key="3">
    <source>
        <dbReference type="EMBL" id="GIJ44305.1"/>
    </source>
</evidence>